<dbReference type="GO" id="GO:0005506">
    <property type="term" value="F:iron ion binding"/>
    <property type="evidence" value="ECO:0007669"/>
    <property type="project" value="UniProtKB-UniRule"/>
</dbReference>
<evidence type="ECO:0000256" key="4">
    <source>
        <dbReference type="ARBA" id="ARBA00022723"/>
    </source>
</evidence>
<protein>
    <recommendedName>
        <fullName evidence="14">Bifunctional lysine-specific demethylase and histidyl-hydroxylase</fullName>
        <ecNumber evidence="14">1.14.11.27</ecNumber>
    </recommendedName>
</protein>
<gene>
    <name evidence="17" type="ORF">CALMAC_LOCUS5014</name>
</gene>
<accession>A0A653BZI1</accession>
<dbReference type="Proteomes" id="UP000410492">
    <property type="component" value="Unassembled WGS sequence"/>
</dbReference>
<comment type="subcellular location">
    <subcellularLocation>
        <location evidence="1 14">Nucleus</location>
    </subcellularLocation>
</comment>
<comment type="cofactor">
    <cofactor evidence="14">
        <name>Fe(2+)</name>
        <dbReference type="ChEBI" id="CHEBI:29033"/>
    </cofactor>
    <text evidence="14">Binds 1 Fe(2+) ion per subunit.</text>
</comment>
<dbReference type="FunFam" id="2.60.120.650:FF:000013">
    <property type="entry name" value="Ribosomal oxygenase 1"/>
    <property type="match status" value="1"/>
</dbReference>
<evidence type="ECO:0000256" key="9">
    <source>
        <dbReference type="ARBA" id="ARBA00023015"/>
    </source>
</evidence>
<keyword evidence="9 14" id="KW-0805">Transcription regulation</keyword>
<dbReference type="SMART" id="SM00558">
    <property type="entry name" value="JmjC"/>
    <property type="match status" value="1"/>
</dbReference>
<dbReference type="InterPro" id="IPR049043">
    <property type="entry name" value="WHD_RIOX1"/>
</dbReference>
<dbReference type="SUPFAM" id="SSF51197">
    <property type="entry name" value="Clavaminate synthase-like"/>
    <property type="match status" value="1"/>
</dbReference>
<evidence type="ECO:0000256" key="14">
    <source>
        <dbReference type="RuleBase" id="RU366061"/>
    </source>
</evidence>
<dbReference type="InterPro" id="IPR003347">
    <property type="entry name" value="JmjC_dom"/>
</dbReference>
<dbReference type="Pfam" id="PF21233">
    <property type="entry name" value="WHD_RIOX1"/>
    <property type="match status" value="1"/>
</dbReference>
<keyword evidence="8 14" id="KW-0408">Iron</keyword>
<evidence type="ECO:0000256" key="6">
    <source>
        <dbReference type="ARBA" id="ARBA00022964"/>
    </source>
</evidence>
<dbReference type="GO" id="GO:0032453">
    <property type="term" value="F:histone H3K4 demethylase activity"/>
    <property type="evidence" value="ECO:0007669"/>
    <property type="project" value="TreeGrafter"/>
</dbReference>
<sequence>MSLQEAANISAFSVYMKKTAKKKNPDSSVLKNQLPIKKSSNPGSNKSKSESRRLNGTPNLHKKDGKFEGNTKHKHLNGTVSASIKRKLEVDSKQKLKKKKISIEIKEKKSNKSQKAGKEKQGKKKKKNTIMRVESDEEPPTLVPIVRPSISDLNPKSNINEAERLQMHQLISELNKTDPSPEGYKVFKWLIEPMKPKAFFEKYWESQVLHIQRNDKNYYRDILTTERLDDIFREFPLQYTKNVDVVSYENGIKEIHNEEGRVVPAALYDYYLNGCSIRVLNPHTYDQRVYAVLAALQEYFGCMAGANVYLTPPGSQGFAPHYDDIEAFVIQLEGRKNWKLYKPKGSDVLARDSSPNLKHEGIGKPFMEVTLNAGDMLYFPRGTIHEGRTDDDSHSFHITISVYQHNSYADLLENMLPSALKRAALENIEFRQGLPVNFLRHLGYVNKGDSSEQRQTVVDHVKNLMKILARYVDVDEGADKLGRKFMYDSLPPVLSKPEATYTSKYDGDFMRDGKILNRVEIGMDTEVRLVRYHSIRVVLEDSPKIYYNIDNARVYHGEEEQVLTIDEELLPCVRALQKRYPKFMKVEELPGEDHLAKARLVSDLWEKGLLVTNGPLDPVGDDSSSIEDEESGEECDTSIYPVCPENMLKKQLESKSTKIG</sequence>
<evidence type="ECO:0000313" key="17">
    <source>
        <dbReference type="EMBL" id="VEN41044.1"/>
    </source>
</evidence>
<dbReference type="Gene3D" id="2.60.120.650">
    <property type="entry name" value="Cupin"/>
    <property type="match status" value="1"/>
</dbReference>
<comment type="function">
    <text evidence="12">Oxygenase that can act as both a histone lysine demethylase and a ribosomal histidine hydroxylase. Specifically demethylates 'Lys-4' (H3K4me) and 'Lys-36' (H3K36me) of histone H3, thereby playing a central role in histone code.</text>
</comment>
<comment type="catalytic activity">
    <reaction evidence="13 14">
        <text>N(6),N(6)-dimethyl-L-lysyl(36)-[histone H3] + 2 2-oxoglutarate + 2 O2 = L-lysyl(36)-[histone H3] + 2 formaldehyde + 2 succinate + 2 CO2</text>
        <dbReference type="Rhea" id="RHEA:42032"/>
        <dbReference type="Rhea" id="RHEA-COMP:9785"/>
        <dbReference type="Rhea" id="RHEA-COMP:9787"/>
        <dbReference type="ChEBI" id="CHEBI:15379"/>
        <dbReference type="ChEBI" id="CHEBI:16526"/>
        <dbReference type="ChEBI" id="CHEBI:16810"/>
        <dbReference type="ChEBI" id="CHEBI:16842"/>
        <dbReference type="ChEBI" id="CHEBI:29969"/>
        <dbReference type="ChEBI" id="CHEBI:30031"/>
        <dbReference type="ChEBI" id="CHEBI:61976"/>
        <dbReference type="EC" id="1.14.11.27"/>
    </reaction>
</comment>
<keyword evidence="6 14" id="KW-0223">Dioxygenase</keyword>
<keyword evidence="7 14" id="KW-0560">Oxidoreductase</keyword>
<evidence type="ECO:0000256" key="13">
    <source>
        <dbReference type="ARBA" id="ARBA00047915"/>
    </source>
</evidence>
<dbReference type="EC" id="1.14.11.27" evidence="14"/>
<name>A0A653BZI1_CALMS</name>
<dbReference type="Pfam" id="PF08007">
    <property type="entry name" value="JmjC_2"/>
    <property type="match status" value="1"/>
</dbReference>
<feature type="region of interest" description="Disordered" evidence="15">
    <location>
        <begin position="615"/>
        <end position="638"/>
    </location>
</feature>
<keyword evidence="4 14" id="KW-0479">Metal-binding</keyword>
<dbReference type="Gene3D" id="1.10.10.1500">
    <property type="entry name" value="JmjC domain-containing ribosomal oxygenase (ROX), dimer domain"/>
    <property type="match status" value="1"/>
</dbReference>
<comment type="similarity">
    <text evidence="2">Belongs to the ROX family. NO66 subfamily.</text>
</comment>
<feature type="compositionally biased region" description="Low complexity" evidence="15">
    <location>
        <begin position="37"/>
        <end position="46"/>
    </location>
</feature>
<evidence type="ECO:0000256" key="2">
    <source>
        <dbReference type="ARBA" id="ARBA00010309"/>
    </source>
</evidence>
<feature type="region of interest" description="Disordered" evidence="15">
    <location>
        <begin position="19"/>
        <end position="149"/>
    </location>
</feature>
<evidence type="ECO:0000256" key="12">
    <source>
        <dbReference type="ARBA" id="ARBA00025670"/>
    </source>
</evidence>
<dbReference type="OrthoDB" id="425950at2759"/>
<evidence type="ECO:0000256" key="10">
    <source>
        <dbReference type="ARBA" id="ARBA00023163"/>
    </source>
</evidence>
<feature type="compositionally biased region" description="Basic and acidic residues" evidence="15">
    <location>
        <begin position="61"/>
        <end position="71"/>
    </location>
</feature>
<evidence type="ECO:0000256" key="7">
    <source>
        <dbReference type="ARBA" id="ARBA00023002"/>
    </source>
</evidence>
<keyword evidence="10 14" id="KW-0804">Transcription</keyword>
<evidence type="ECO:0000313" key="18">
    <source>
        <dbReference type="Proteomes" id="UP000410492"/>
    </source>
</evidence>
<feature type="domain" description="JmjC" evidence="16">
    <location>
        <begin position="282"/>
        <end position="419"/>
    </location>
</feature>
<organism evidence="17 18">
    <name type="scientific">Callosobruchus maculatus</name>
    <name type="common">Southern cowpea weevil</name>
    <name type="synonym">Pulse bruchid</name>
    <dbReference type="NCBI Taxonomy" id="64391"/>
    <lineage>
        <taxon>Eukaryota</taxon>
        <taxon>Metazoa</taxon>
        <taxon>Ecdysozoa</taxon>
        <taxon>Arthropoda</taxon>
        <taxon>Hexapoda</taxon>
        <taxon>Insecta</taxon>
        <taxon>Pterygota</taxon>
        <taxon>Neoptera</taxon>
        <taxon>Endopterygota</taxon>
        <taxon>Coleoptera</taxon>
        <taxon>Polyphaga</taxon>
        <taxon>Cucujiformia</taxon>
        <taxon>Chrysomeloidea</taxon>
        <taxon>Chrysomelidae</taxon>
        <taxon>Bruchinae</taxon>
        <taxon>Bruchini</taxon>
        <taxon>Callosobruchus</taxon>
    </lineage>
</organism>
<dbReference type="EMBL" id="CAACVG010006686">
    <property type="protein sequence ID" value="VEN41044.1"/>
    <property type="molecule type" value="Genomic_DNA"/>
</dbReference>
<evidence type="ECO:0000256" key="8">
    <source>
        <dbReference type="ARBA" id="ARBA00023004"/>
    </source>
</evidence>
<dbReference type="FunFam" id="3.90.930.40:FF:000001">
    <property type="entry name" value="ribosomal oxygenase 1 isoform X1"/>
    <property type="match status" value="1"/>
</dbReference>
<proteinExistence type="inferred from homology"/>
<evidence type="ECO:0000256" key="15">
    <source>
        <dbReference type="SAM" id="MobiDB-lite"/>
    </source>
</evidence>
<dbReference type="InterPro" id="IPR039994">
    <property type="entry name" value="NO66-like"/>
</dbReference>
<keyword evidence="5" id="KW-0156">Chromatin regulator</keyword>
<evidence type="ECO:0000256" key="11">
    <source>
        <dbReference type="ARBA" id="ARBA00023242"/>
    </source>
</evidence>
<evidence type="ECO:0000256" key="1">
    <source>
        <dbReference type="ARBA" id="ARBA00004123"/>
    </source>
</evidence>
<dbReference type="AlphaFoldDB" id="A0A653BZI1"/>
<dbReference type="PROSITE" id="PS51184">
    <property type="entry name" value="JMJC"/>
    <property type="match status" value="1"/>
</dbReference>
<reference evidence="17 18" key="1">
    <citation type="submission" date="2019-01" db="EMBL/GenBank/DDBJ databases">
        <authorList>
            <person name="Sayadi A."/>
        </authorList>
    </citation>
    <scope>NUCLEOTIDE SEQUENCE [LARGE SCALE GENOMIC DNA]</scope>
</reference>
<keyword evidence="11 14" id="KW-0539">Nucleus</keyword>
<dbReference type="PANTHER" id="PTHR13096:SF8">
    <property type="entry name" value="RIBOSOMAL OXYGENASE 1"/>
    <property type="match status" value="1"/>
</dbReference>
<dbReference type="GO" id="GO:0140680">
    <property type="term" value="F:histone H3K36me/H3K36me2 demethylase activity"/>
    <property type="evidence" value="ECO:0007669"/>
    <property type="project" value="UniProtKB-EC"/>
</dbReference>
<evidence type="ECO:0000259" key="16">
    <source>
        <dbReference type="PROSITE" id="PS51184"/>
    </source>
</evidence>
<feature type="compositionally biased region" description="Basic and acidic residues" evidence="15">
    <location>
        <begin position="101"/>
        <end position="120"/>
    </location>
</feature>
<evidence type="ECO:0000256" key="3">
    <source>
        <dbReference type="ARBA" id="ARBA00022491"/>
    </source>
</evidence>
<dbReference type="Gene3D" id="3.90.930.40">
    <property type="match status" value="1"/>
</dbReference>
<evidence type="ECO:0000256" key="5">
    <source>
        <dbReference type="ARBA" id="ARBA00022853"/>
    </source>
</evidence>
<feature type="compositionally biased region" description="Acidic residues" evidence="15">
    <location>
        <begin position="624"/>
        <end position="636"/>
    </location>
</feature>
<dbReference type="PANTHER" id="PTHR13096">
    <property type="entry name" value="MINA53 MYC INDUCED NUCLEAR ANTIGEN"/>
    <property type="match status" value="1"/>
</dbReference>
<dbReference type="GO" id="GO:0005730">
    <property type="term" value="C:nucleolus"/>
    <property type="evidence" value="ECO:0007669"/>
    <property type="project" value="TreeGrafter"/>
</dbReference>
<keyword evidence="18" id="KW-1185">Reference proteome</keyword>
<keyword evidence="3" id="KW-0678">Repressor</keyword>